<feature type="region of interest" description="Disordered" evidence="3">
    <location>
        <begin position="1"/>
        <end position="46"/>
    </location>
</feature>
<proteinExistence type="predicted"/>
<evidence type="ECO:0000313" key="7">
    <source>
        <dbReference type="RefSeq" id="XP_013384093.1"/>
    </source>
</evidence>
<dbReference type="STRING" id="7574.A0A1S3HDI3"/>
<dbReference type="AlphaFoldDB" id="A0A1S3HDI3"/>
<dbReference type="GO" id="GO:0046872">
    <property type="term" value="F:metal ion binding"/>
    <property type="evidence" value="ECO:0007669"/>
    <property type="project" value="UniProtKB-KW"/>
</dbReference>
<dbReference type="KEGG" id="lak:106154320"/>
<feature type="domain" description="DDE Tnp4" evidence="4">
    <location>
        <begin position="238"/>
        <end position="404"/>
    </location>
</feature>
<dbReference type="InterPro" id="IPR027806">
    <property type="entry name" value="HARBI1_dom"/>
</dbReference>
<dbReference type="InterPro" id="IPR016067">
    <property type="entry name" value="S-AdoMet_deCO2ase_core"/>
</dbReference>
<dbReference type="Pfam" id="PF13613">
    <property type="entry name" value="HTH_Tnp_4"/>
    <property type="match status" value="1"/>
</dbReference>
<evidence type="ECO:0000313" key="6">
    <source>
        <dbReference type="Proteomes" id="UP000085678"/>
    </source>
</evidence>
<keyword evidence="2" id="KW-0479">Metal-binding</keyword>
<evidence type="ECO:0000256" key="3">
    <source>
        <dbReference type="SAM" id="MobiDB-lite"/>
    </source>
</evidence>
<protein>
    <submittedName>
        <fullName evidence="7">Uncharacterized protein LOC106154320</fullName>
    </submittedName>
</protein>
<dbReference type="InParanoid" id="A0A1S3HDI3"/>
<dbReference type="Proteomes" id="UP000085678">
    <property type="component" value="Unplaced"/>
</dbReference>
<keyword evidence="6" id="KW-1185">Reference proteome</keyword>
<evidence type="ECO:0000256" key="1">
    <source>
        <dbReference type="ARBA" id="ARBA00001968"/>
    </source>
</evidence>
<dbReference type="GO" id="GO:0008295">
    <property type="term" value="P:spermidine biosynthetic process"/>
    <property type="evidence" value="ECO:0007669"/>
    <property type="project" value="InterPro"/>
</dbReference>
<comment type="cofactor">
    <cofactor evidence="1">
        <name>a divalent metal cation</name>
        <dbReference type="ChEBI" id="CHEBI:60240"/>
    </cofactor>
</comment>
<gene>
    <name evidence="7" type="primary">LOC106154320</name>
</gene>
<evidence type="ECO:0000256" key="2">
    <source>
        <dbReference type="ARBA" id="ARBA00022723"/>
    </source>
</evidence>
<dbReference type="RefSeq" id="XP_013384093.1">
    <property type="nucleotide sequence ID" value="XM_013528639.1"/>
</dbReference>
<dbReference type="SUPFAM" id="SSF56276">
    <property type="entry name" value="S-adenosylmethionine decarboxylase"/>
    <property type="match status" value="1"/>
</dbReference>
<evidence type="ECO:0000259" key="5">
    <source>
        <dbReference type="Pfam" id="PF13613"/>
    </source>
</evidence>
<feature type="compositionally biased region" description="Polar residues" evidence="3">
    <location>
        <begin position="34"/>
        <end position="46"/>
    </location>
</feature>
<dbReference type="InterPro" id="IPR027805">
    <property type="entry name" value="Transposase_HTH_dom"/>
</dbReference>
<dbReference type="GeneID" id="106154320"/>
<dbReference type="PANTHER" id="PTHR23080:SF63">
    <property type="entry name" value="TICK TRANSPOSON"/>
    <property type="match status" value="1"/>
</dbReference>
<accession>A0A1S3HDI3</accession>
<dbReference type="GO" id="GO:0004014">
    <property type="term" value="F:adenosylmethionine decarboxylase activity"/>
    <property type="evidence" value="ECO:0007669"/>
    <property type="project" value="InterPro"/>
</dbReference>
<feature type="compositionally biased region" description="Basic and acidic residues" evidence="3">
    <location>
        <begin position="1"/>
        <end position="17"/>
    </location>
</feature>
<sequence>MRRYERAVQRKERKELSDAAPSLSSPKKPRLASKSGTLAENSHINGINSLDPSLIAEVEVKVEPQGANLEVHNCTSNTKETQTELTAKDIENIENDNRARVAEAGSKPPFGRHGLYSFEAYENNPDKISFYTGLPSFETLKLVFDYVEAHMTETRSLTKEAQFMLCLIKLKMNYTIQDIAYQLDVSHVTVYRHFYSTLNLLHQRLSFIVKWPDRETLTASMPATFKEDFGDKVLFVFDSFELSVEKPNAHISKVCGFSSNTCPDTVKYLIGISPQGTVTCVSESCNFETSDRQIAEESGMLDNFQPGDFVMIDKRFSTDTAESFNLYQAELAGTTSGKIQLCPLDVKKKRKIAGLKIRTGRLIGLICSKFKIFDNIPAEYLKVRSGESEPNIDKILKICCCLTNLCPSAVSYD</sequence>
<organism evidence="6 7">
    <name type="scientific">Lingula anatina</name>
    <name type="common">Brachiopod</name>
    <name type="synonym">Lingula unguis</name>
    <dbReference type="NCBI Taxonomy" id="7574"/>
    <lineage>
        <taxon>Eukaryota</taxon>
        <taxon>Metazoa</taxon>
        <taxon>Spiralia</taxon>
        <taxon>Lophotrochozoa</taxon>
        <taxon>Brachiopoda</taxon>
        <taxon>Linguliformea</taxon>
        <taxon>Lingulata</taxon>
        <taxon>Lingulida</taxon>
        <taxon>Linguloidea</taxon>
        <taxon>Lingulidae</taxon>
        <taxon>Lingula</taxon>
    </lineage>
</organism>
<dbReference type="Pfam" id="PF13359">
    <property type="entry name" value="DDE_Tnp_4"/>
    <property type="match status" value="1"/>
</dbReference>
<dbReference type="PANTHER" id="PTHR23080">
    <property type="entry name" value="THAP DOMAIN PROTEIN"/>
    <property type="match status" value="1"/>
</dbReference>
<evidence type="ECO:0000259" key="4">
    <source>
        <dbReference type="Pfam" id="PF13359"/>
    </source>
</evidence>
<dbReference type="OrthoDB" id="7331812at2759"/>
<reference evidence="7" key="1">
    <citation type="submission" date="2025-08" db="UniProtKB">
        <authorList>
            <consortium name="RefSeq"/>
        </authorList>
    </citation>
    <scope>IDENTIFICATION</scope>
    <source>
        <tissue evidence="7">Gonads</tissue>
    </source>
</reference>
<name>A0A1S3HDI3_LINAN</name>
<feature type="domain" description="Transposase Helix-turn-helix" evidence="5">
    <location>
        <begin position="156"/>
        <end position="206"/>
    </location>
</feature>